<dbReference type="EMBL" id="KZ301998">
    <property type="protein sequence ID" value="PFH50713.1"/>
    <property type="molecule type" value="Genomic_DNA"/>
</dbReference>
<dbReference type="Pfam" id="PF01161">
    <property type="entry name" value="PBP"/>
    <property type="match status" value="1"/>
</dbReference>
<dbReference type="STRING" id="703135.A0A2A9NSS7"/>
<evidence type="ECO:0000256" key="2">
    <source>
        <dbReference type="SAM" id="MobiDB-lite"/>
    </source>
</evidence>
<proteinExistence type="predicted"/>
<organism evidence="3 4">
    <name type="scientific">Amanita thiersii Skay4041</name>
    <dbReference type="NCBI Taxonomy" id="703135"/>
    <lineage>
        <taxon>Eukaryota</taxon>
        <taxon>Fungi</taxon>
        <taxon>Dikarya</taxon>
        <taxon>Basidiomycota</taxon>
        <taxon>Agaricomycotina</taxon>
        <taxon>Agaricomycetes</taxon>
        <taxon>Agaricomycetidae</taxon>
        <taxon>Agaricales</taxon>
        <taxon>Pluteineae</taxon>
        <taxon>Amanitaceae</taxon>
        <taxon>Amanita</taxon>
    </lineage>
</organism>
<reference evidence="3 4" key="1">
    <citation type="submission" date="2014-02" db="EMBL/GenBank/DDBJ databases">
        <title>Transposable element dynamics among asymbiotic and ectomycorrhizal Amanita fungi.</title>
        <authorList>
            <consortium name="DOE Joint Genome Institute"/>
            <person name="Hess J."/>
            <person name="Skrede I."/>
            <person name="Wolfe B."/>
            <person name="LaButti K."/>
            <person name="Ohm R.A."/>
            <person name="Grigoriev I.V."/>
            <person name="Pringle A."/>
        </authorList>
    </citation>
    <scope>NUCLEOTIDE SEQUENCE [LARGE SCALE GENOMIC DNA]</scope>
    <source>
        <strain evidence="3 4">SKay4041</strain>
    </source>
</reference>
<protein>
    <recommendedName>
        <fullName evidence="5">PEBP-like protein</fullName>
    </recommendedName>
</protein>
<dbReference type="InterPro" id="IPR036610">
    <property type="entry name" value="PEBP-like_sf"/>
</dbReference>
<evidence type="ECO:0000256" key="1">
    <source>
        <dbReference type="SAM" id="Coils"/>
    </source>
</evidence>
<evidence type="ECO:0008006" key="5">
    <source>
        <dbReference type="Google" id="ProtNLM"/>
    </source>
</evidence>
<dbReference type="OrthoDB" id="2153661at2759"/>
<dbReference type="Gene3D" id="3.90.280.10">
    <property type="entry name" value="PEBP-like"/>
    <property type="match status" value="1"/>
</dbReference>
<keyword evidence="4" id="KW-1185">Reference proteome</keyword>
<feature type="compositionally biased region" description="Polar residues" evidence="2">
    <location>
        <begin position="48"/>
        <end position="68"/>
    </location>
</feature>
<dbReference type="CDD" id="cd00866">
    <property type="entry name" value="PEBP_euk"/>
    <property type="match status" value="1"/>
</dbReference>
<feature type="region of interest" description="Disordered" evidence="2">
    <location>
        <begin position="29"/>
        <end position="90"/>
    </location>
</feature>
<evidence type="ECO:0000313" key="4">
    <source>
        <dbReference type="Proteomes" id="UP000242287"/>
    </source>
</evidence>
<feature type="non-terminal residue" evidence="3">
    <location>
        <position position="1"/>
    </location>
</feature>
<dbReference type="InterPro" id="IPR008914">
    <property type="entry name" value="PEBP"/>
</dbReference>
<dbReference type="PANTHER" id="PTHR11362">
    <property type="entry name" value="PHOSPHATIDYLETHANOLAMINE-BINDING PROTEIN"/>
    <property type="match status" value="1"/>
</dbReference>
<dbReference type="Gene3D" id="1.20.58.1180">
    <property type="match status" value="1"/>
</dbReference>
<evidence type="ECO:0000313" key="3">
    <source>
        <dbReference type="EMBL" id="PFH50713.1"/>
    </source>
</evidence>
<dbReference type="AlphaFoldDB" id="A0A2A9NSS7"/>
<feature type="region of interest" description="Disordered" evidence="2">
    <location>
        <begin position="438"/>
        <end position="459"/>
    </location>
</feature>
<gene>
    <name evidence="3" type="ORF">AMATHDRAFT_60524</name>
</gene>
<sequence>MFVASALRLPRPPPFLTSLITRTNATVAATHSQPSALPTLPVSKGEPKTSSAGQAAATFSEQESNQTQGRRRRRKLPPQRPNISLESPRKWNRPIAEGALPAYDLALQLIQNDSNRLKQEAGALQARIDAVEEEYQAMIKARDAGKGIEEGVLEAKNQEIEQMRIKLNVLDVQSEVNLPSTRWRVANAMVDMTKPVHRHLLEQRWRKEGDLDLLMERIHQMHVVPDILPEFHPSIDLRLTATALPQEILLKSKLDKAVEPGTFLLPQQTVKPPKLYPNVFHTDTRLYTMLLVDPDVPDEENATFTTFLHWMKPNIPLSATHRGRISDLNDHTTYIPPHPQQGTPYHRYVLLLLLQPPVFGTSCYSLNAAARTPPNGVTSRHLDIPIVSNSDRLGFNVRSFMEQWGLDGSKGGGAHMFREIWNQEVSKIYAEILKKDEPRYGRPRKPDPYAMLKETRRYS</sequence>
<keyword evidence="1" id="KW-0175">Coiled coil</keyword>
<feature type="coiled-coil region" evidence="1">
    <location>
        <begin position="107"/>
        <end position="173"/>
    </location>
</feature>
<dbReference type="InterPro" id="IPR035810">
    <property type="entry name" value="PEBP_euk"/>
</dbReference>
<dbReference type="Proteomes" id="UP000242287">
    <property type="component" value="Unassembled WGS sequence"/>
</dbReference>
<dbReference type="PANTHER" id="PTHR11362:SF82">
    <property type="entry name" value="PHOSPHATIDYLETHANOLAMINE-BINDING PROTEIN 4"/>
    <property type="match status" value="1"/>
</dbReference>
<accession>A0A2A9NSS7</accession>
<dbReference type="SUPFAM" id="SSF49777">
    <property type="entry name" value="PEBP-like"/>
    <property type="match status" value="1"/>
</dbReference>
<name>A0A2A9NSS7_9AGAR</name>